<proteinExistence type="predicted"/>
<protein>
    <submittedName>
        <fullName evidence="1">Uncharacterized protein</fullName>
    </submittedName>
</protein>
<dbReference type="EMBL" id="JAQGEF010000001">
    <property type="protein sequence ID" value="MDA3613491.1"/>
    <property type="molecule type" value="Genomic_DNA"/>
</dbReference>
<accession>A0ABT4UFA1</accession>
<dbReference type="Proteomes" id="UP001210231">
    <property type="component" value="Unassembled WGS sequence"/>
</dbReference>
<gene>
    <name evidence="1" type="ORF">O3P16_01615</name>
</gene>
<organism evidence="1 2">
    <name type="scientific">Polluticaenibacter yanchengensis</name>
    <dbReference type="NCBI Taxonomy" id="3014562"/>
    <lineage>
        <taxon>Bacteria</taxon>
        <taxon>Pseudomonadati</taxon>
        <taxon>Bacteroidota</taxon>
        <taxon>Chitinophagia</taxon>
        <taxon>Chitinophagales</taxon>
        <taxon>Chitinophagaceae</taxon>
        <taxon>Polluticaenibacter</taxon>
    </lineage>
</organism>
<comment type="caution">
    <text evidence="1">The sequence shown here is derived from an EMBL/GenBank/DDBJ whole genome shotgun (WGS) entry which is preliminary data.</text>
</comment>
<sequence length="251" mass="29722">MRIYITIIGLLFLIKVVEARNEEKKMLGDKAVLFNHVGLNGEFYNENSYLSSYYFIDKDGWVNNVKQGYNYFDTAYIIDSSRYDSLYGNYEIKYEKWLHEINSKVLYDTLNNALCMRNFGDKKFKVMFSFVKDSSILDRSGLWRGRGINTYTGDTIICINDASVTCWIFESTYERPKSEFIDGFGNFGNYYRLRLFFDKKNILPMREELYNYKDSLFCSLILKNSYVKEFSKIVSMDYKRLKTSLEETSPF</sequence>
<name>A0ABT4UFA1_9BACT</name>
<evidence type="ECO:0000313" key="2">
    <source>
        <dbReference type="Proteomes" id="UP001210231"/>
    </source>
</evidence>
<evidence type="ECO:0000313" key="1">
    <source>
        <dbReference type="EMBL" id="MDA3613491.1"/>
    </source>
</evidence>
<reference evidence="1 2" key="1">
    <citation type="submission" date="2022-12" db="EMBL/GenBank/DDBJ databases">
        <title>Chitinophagaceae gen. sp. nov., a new member of the family Chitinophagaceae, isolated from soil in a chemical factory.</title>
        <authorList>
            <person name="Ke Z."/>
        </authorList>
    </citation>
    <scope>NUCLEOTIDE SEQUENCE [LARGE SCALE GENOMIC DNA]</scope>
    <source>
        <strain evidence="1 2">LY-5</strain>
    </source>
</reference>
<dbReference type="RefSeq" id="WP_407029822.1">
    <property type="nucleotide sequence ID" value="NZ_JAQGEF010000001.1"/>
</dbReference>
<keyword evidence="2" id="KW-1185">Reference proteome</keyword>